<proteinExistence type="predicted"/>
<keyword evidence="1" id="KW-0813">Transport</keyword>
<dbReference type="EMBL" id="JBJHQE010000001">
    <property type="protein sequence ID" value="MFK9079109.1"/>
    <property type="molecule type" value="Genomic_DNA"/>
</dbReference>
<evidence type="ECO:0000313" key="2">
    <source>
        <dbReference type="Proteomes" id="UP001622950"/>
    </source>
</evidence>
<protein>
    <submittedName>
        <fullName evidence="1">Potassium channel family protein</fullName>
    </submittedName>
</protein>
<keyword evidence="1" id="KW-0407">Ion channel</keyword>
<dbReference type="Proteomes" id="UP001622950">
    <property type="component" value="Unassembled WGS sequence"/>
</dbReference>
<reference evidence="1" key="1">
    <citation type="submission" date="2024-11" db="EMBL/GenBank/DDBJ databases">
        <authorList>
            <person name="Lucas J.A."/>
        </authorList>
    </citation>
    <scope>NUCLEOTIDE SEQUENCE</scope>
    <source>
        <strain evidence="1">Z 8.8</strain>
    </source>
</reference>
<organism evidence="1 2">
    <name type="scientific">Pseudomonas neuropathica</name>
    <dbReference type="NCBI Taxonomy" id="2730425"/>
    <lineage>
        <taxon>Bacteria</taxon>
        <taxon>Pseudomonadati</taxon>
        <taxon>Pseudomonadota</taxon>
        <taxon>Gammaproteobacteria</taxon>
        <taxon>Pseudomonadales</taxon>
        <taxon>Pseudomonadaceae</taxon>
        <taxon>Pseudomonas</taxon>
    </lineage>
</organism>
<keyword evidence="1" id="KW-0406">Ion transport</keyword>
<gene>
    <name evidence="1" type="ORF">ACJEBM_00245</name>
</gene>
<accession>A0ACC7MKR4</accession>
<sequence>MSSNILFAWGLAISTVIVHAVGIALMLRLLNRRKAATRLWAISWRLAWVAVYLVILHLAEISIWAAFYLWQQCLPDLETALYFSAVTYATIGYGEVVLATPWRLLAPIEGLTGILMCGLSTGLFFAMVNHIYQQAHTRTRDDLKD</sequence>
<name>A0ACC7MKR4_9PSED</name>
<comment type="caution">
    <text evidence="1">The sequence shown here is derived from an EMBL/GenBank/DDBJ whole genome shotgun (WGS) entry which is preliminary data.</text>
</comment>
<evidence type="ECO:0000313" key="1">
    <source>
        <dbReference type="EMBL" id="MFK9079109.1"/>
    </source>
</evidence>
<keyword evidence="2" id="KW-1185">Reference proteome</keyword>